<dbReference type="CDD" id="cd00268">
    <property type="entry name" value="DEADc"/>
    <property type="match status" value="1"/>
</dbReference>
<dbReference type="EMBL" id="CACVAU010000064">
    <property type="protein sequence ID" value="CAA6822149.1"/>
    <property type="molecule type" value="Genomic_DNA"/>
</dbReference>
<dbReference type="PANTHER" id="PTHR47959:SF2">
    <property type="entry name" value="ATP-DEPENDENT RNA HELICASE DEAD BOX FAMILY"/>
    <property type="match status" value="1"/>
</dbReference>
<dbReference type="PROSITE" id="PS51192">
    <property type="entry name" value="HELICASE_ATP_BIND_1"/>
    <property type="match status" value="1"/>
</dbReference>
<evidence type="ECO:0000259" key="7">
    <source>
        <dbReference type="PROSITE" id="PS51192"/>
    </source>
</evidence>
<keyword evidence="3 9" id="KW-0347">Helicase</keyword>
<evidence type="ECO:0000259" key="8">
    <source>
        <dbReference type="PROSITE" id="PS51194"/>
    </source>
</evidence>
<evidence type="ECO:0000256" key="4">
    <source>
        <dbReference type="ARBA" id="ARBA00022840"/>
    </source>
</evidence>
<keyword evidence="4" id="KW-0067">ATP-binding</keyword>
<dbReference type="SMART" id="SM00490">
    <property type="entry name" value="HELICc"/>
    <property type="match status" value="1"/>
</dbReference>
<dbReference type="GO" id="GO:0005829">
    <property type="term" value="C:cytosol"/>
    <property type="evidence" value="ECO:0007669"/>
    <property type="project" value="TreeGrafter"/>
</dbReference>
<organism evidence="9">
    <name type="scientific">uncultured Sulfurovum sp</name>
    <dbReference type="NCBI Taxonomy" id="269237"/>
    <lineage>
        <taxon>Bacteria</taxon>
        <taxon>Pseudomonadati</taxon>
        <taxon>Campylobacterota</taxon>
        <taxon>Epsilonproteobacteria</taxon>
        <taxon>Campylobacterales</taxon>
        <taxon>Sulfurovaceae</taxon>
        <taxon>Sulfurovum</taxon>
        <taxon>environmental samples</taxon>
    </lineage>
</organism>
<dbReference type="Gene3D" id="3.40.50.300">
    <property type="entry name" value="P-loop containing nucleotide triphosphate hydrolases"/>
    <property type="match status" value="2"/>
</dbReference>
<evidence type="ECO:0000313" key="9">
    <source>
        <dbReference type="EMBL" id="CAA6822149.1"/>
    </source>
</evidence>
<dbReference type="SMART" id="SM00487">
    <property type="entry name" value="DEXDc"/>
    <property type="match status" value="1"/>
</dbReference>
<dbReference type="AlphaFoldDB" id="A0A6S6U616"/>
<evidence type="ECO:0000256" key="1">
    <source>
        <dbReference type="ARBA" id="ARBA00022741"/>
    </source>
</evidence>
<feature type="domain" description="Helicase ATP-binding" evidence="7">
    <location>
        <begin position="1"/>
        <end position="171"/>
    </location>
</feature>
<dbReference type="InterPro" id="IPR027417">
    <property type="entry name" value="P-loop_NTPase"/>
</dbReference>
<protein>
    <submittedName>
        <fullName evidence="9">ATP-dependent RNA helicase RhlE</fullName>
    </submittedName>
</protein>
<proteinExistence type="inferred from homology"/>
<dbReference type="GO" id="GO:0003724">
    <property type="term" value="F:RNA helicase activity"/>
    <property type="evidence" value="ECO:0007669"/>
    <property type="project" value="TreeGrafter"/>
</dbReference>
<evidence type="ECO:0000256" key="2">
    <source>
        <dbReference type="ARBA" id="ARBA00022801"/>
    </source>
</evidence>
<dbReference type="SUPFAM" id="SSF52540">
    <property type="entry name" value="P-loop containing nucleoside triphosphate hydrolases"/>
    <property type="match status" value="1"/>
</dbReference>
<accession>A0A6S6U616</accession>
<dbReference type="CDD" id="cd18787">
    <property type="entry name" value="SF2_C_DEAD"/>
    <property type="match status" value="1"/>
</dbReference>
<feature type="compositionally biased region" description="Basic residues" evidence="6">
    <location>
        <begin position="368"/>
        <end position="382"/>
    </location>
</feature>
<sequence length="396" mass="45347">MKSLDIIGASKSGTGKTIAYTLPVLNKIQKVTKPENKVIRALVIVPTIELCDQVTRTFMECGKYLDIHVAKVQGGTPKSIQLERLKKGTDIVVATPGRLQDFINDKKVNLQNINTIVLDEADTMLELGFVNEIKDILNACAKPRQIMMFSATISQNIKRLAKEFLREPAIVEVSNRRDLVNAISHKAYKVDKKRKEELVAQLVKDFGIKQLILFTNTKESANKVFEYLKTQKIRVAIIHGDRTRTERAKALSLLKAEKTQVLVATDIAARGVDIQELPFVLNFDIPEKTDDYTHRVGRTGRANHKGMVISLLTIRDYNGFSQIEKDLRMNVKREIYEGFELTDKQPRQKRPVKKTLREKKGYIDYDKKRKHTYAAQKKKRDEKKKDSDRRKGNKKK</sequence>
<dbReference type="InterPro" id="IPR001650">
    <property type="entry name" value="Helicase_C-like"/>
</dbReference>
<reference evidence="9" key="1">
    <citation type="submission" date="2020-01" db="EMBL/GenBank/DDBJ databases">
        <authorList>
            <person name="Meier V. D."/>
            <person name="Meier V D."/>
        </authorList>
    </citation>
    <scope>NUCLEOTIDE SEQUENCE</scope>
    <source>
        <strain evidence="9">HLG_WM_MAG_05</strain>
    </source>
</reference>
<keyword evidence="1" id="KW-0547">Nucleotide-binding</keyword>
<dbReference type="InterPro" id="IPR050079">
    <property type="entry name" value="DEAD_box_RNA_helicase"/>
</dbReference>
<feature type="compositionally biased region" description="Basic and acidic residues" evidence="6">
    <location>
        <begin position="358"/>
        <end position="367"/>
    </location>
</feature>
<dbReference type="Pfam" id="PF00271">
    <property type="entry name" value="Helicase_C"/>
    <property type="match status" value="1"/>
</dbReference>
<evidence type="ECO:0000256" key="6">
    <source>
        <dbReference type="SAM" id="MobiDB-lite"/>
    </source>
</evidence>
<evidence type="ECO:0000256" key="3">
    <source>
        <dbReference type="ARBA" id="ARBA00022806"/>
    </source>
</evidence>
<dbReference type="InterPro" id="IPR014001">
    <property type="entry name" value="Helicase_ATP-bd"/>
</dbReference>
<evidence type="ECO:0000256" key="5">
    <source>
        <dbReference type="ARBA" id="ARBA00038437"/>
    </source>
</evidence>
<comment type="similarity">
    <text evidence="5">Belongs to the DEAD box helicase family.</text>
</comment>
<feature type="region of interest" description="Disordered" evidence="6">
    <location>
        <begin position="346"/>
        <end position="396"/>
    </location>
</feature>
<dbReference type="PROSITE" id="PS51194">
    <property type="entry name" value="HELICASE_CTER"/>
    <property type="match status" value="1"/>
</dbReference>
<dbReference type="Pfam" id="PF00270">
    <property type="entry name" value="DEAD"/>
    <property type="match status" value="1"/>
</dbReference>
<dbReference type="GO" id="GO:0005524">
    <property type="term" value="F:ATP binding"/>
    <property type="evidence" value="ECO:0007669"/>
    <property type="project" value="UniProtKB-KW"/>
</dbReference>
<dbReference type="PANTHER" id="PTHR47959">
    <property type="entry name" value="ATP-DEPENDENT RNA HELICASE RHLE-RELATED"/>
    <property type="match status" value="1"/>
</dbReference>
<dbReference type="GO" id="GO:0016787">
    <property type="term" value="F:hydrolase activity"/>
    <property type="evidence" value="ECO:0007669"/>
    <property type="project" value="UniProtKB-KW"/>
</dbReference>
<dbReference type="InterPro" id="IPR011545">
    <property type="entry name" value="DEAD/DEAH_box_helicase_dom"/>
</dbReference>
<gene>
    <name evidence="9" type="ORF">HELGO_WM5665</name>
</gene>
<feature type="domain" description="Helicase C-terminal" evidence="8">
    <location>
        <begin position="202"/>
        <end position="347"/>
    </location>
</feature>
<name>A0A6S6U616_9BACT</name>
<feature type="compositionally biased region" description="Basic residues" evidence="6">
    <location>
        <begin position="347"/>
        <end position="357"/>
    </location>
</feature>
<dbReference type="GO" id="GO:0003676">
    <property type="term" value="F:nucleic acid binding"/>
    <property type="evidence" value="ECO:0007669"/>
    <property type="project" value="InterPro"/>
</dbReference>
<keyword evidence="2" id="KW-0378">Hydrolase</keyword>
<dbReference type="InterPro" id="IPR044742">
    <property type="entry name" value="DEAD/DEAH_RhlB"/>
</dbReference>